<comment type="caution">
    <text evidence="1">The sequence shown here is derived from an EMBL/GenBank/DDBJ whole genome shotgun (WGS) entry which is preliminary data.</text>
</comment>
<dbReference type="Proteomes" id="UP000478208">
    <property type="component" value="Unassembled WGS sequence"/>
</dbReference>
<dbReference type="AlphaFoldDB" id="A0A6L6U895"/>
<dbReference type="RefSeq" id="WP_157362672.1">
    <property type="nucleotide sequence ID" value="NZ_WOWS01000002.1"/>
</dbReference>
<proteinExistence type="predicted"/>
<name>A0A6L6U895_9FLAO</name>
<sequence length="99" mass="11706">MFDAVHKLFSPSTYQCSLCALTHDVFWENKTWKNFRLQTNFEMVFYHKNEFEAKFCKVDVAYPIILKLENNKLTTVLIAEVLNEITSIEALIERINSRI</sequence>
<organism evidence="1 2">
    <name type="scientific">Winogradskyella endarachnes</name>
    <dbReference type="NCBI Taxonomy" id="2681965"/>
    <lineage>
        <taxon>Bacteria</taxon>
        <taxon>Pseudomonadati</taxon>
        <taxon>Bacteroidota</taxon>
        <taxon>Flavobacteriia</taxon>
        <taxon>Flavobacteriales</taxon>
        <taxon>Flavobacteriaceae</taxon>
        <taxon>Winogradskyella</taxon>
    </lineage>
</organism>
<evidence type="ECO:0000313" key="1">
    <source>
        <dbReference type="EMBL" id="MUU77766.1"/>
    </source>
</evidence>
<dbReference type="EMBL" id="WOWS01000002">
    <property type="protein sequence ID" value="MUU77766.1"/>
    <property type="molecule type" value="Genomic_DNA"/>
</dbReference>
<reference evidence="1 2" key="1">
    <citation type="submission" date="2019-12" db="EMBL/GenBank/DDBJ databases">
        <authorList>
            <person name="Li J."/>
        </authorList>
    </citation>
    <scope>NUCLEOTIDE SEQUENCE [LARGE SCALE GENOMIC DNA]</scope>
    <source>
        <strain evidence="1 2">HL2-2</strain>
    </source>
</reference>
<accession>A0A6L6U895</accession>
<evidence type="ECO:0000313" key="2">
    <source>
        <dbReference type="Proteomes" id="UP000478208"/>
    </source>
</evidence>
<keyword evidence="2" id="KW-1185">Reference proteome</keyword>
<protein>
    <submittedName>
        <fullName evidence="1">GTPase</fullName>
    </submittedName>
</protein>
<gene>
    <name evidence="1" type="ORF">GN138_04865</name>
</gene>